<feature type="domain" description="VOC" evidence="1">
    <location>
        <begin position="15"/>
        <end position="142"/>
    </location>
</feature>
<dbReference type="InterPro" id="IPR029068">
    <property type="entry name" value="Glyas_Bleomycin-R_OHBP_Dase"/>
</dbReference>
<dbReference type="PROSITE" id="PS51819">
    <property type="entry name" value="VOC"/>
    <property type="match status" value="1"/>
</dbReference>
<organism evidence="2">
    <name type="scientific">uncultured Dysgonomonas sp</name>
    <dbReference type="NCBI Taxonomy" id="206096"/>
    <lineage>
        <taxon>Bacteria</taxon>
        <taxon>Pseudomonadati</taxon>
        <taxon>Bacteroidota</taxon>
        <taxon>Bacteroidia</taxon>
        <taxon>Bacteroidales</taxon>
        <taxon>Dysgonomonadaceae</taxon>
        <taxon>Dysgonomonas</taxon>
        <taxon>environmental samples</taxon>
    </lineage>
</organism>
<reference evidence="2" key="1">
    <citation type="submission" date="2016-04" db="EMBL/GenBank/DDBJ databases">
        <authorList>
            <person name="Evans L.H."/>
            <person name="Alamgir A."/>
            <person name="Owens N."/>
            <person name="Weber N.D."/>
            <person name="Virtaneva K."/>
            <person name="Barbian K."/>
            <person name="Babar A."/>
            <person name="Rosenke K."/>
        </authorList>
    </citation>
    <scope>NUCLEOTIDE SEQUENCE</scope>
    <source>
        <strain evidence="2">86-1</strain>
    </source>
</reference>
<dbReference type="Pfam" id="PF00903">
    <property type="entry name" value="Glyoxalase"/>
    <property type="match status" value="1"/>
</dbReference>
<protein>
    <recommendedName>
        <fullName evidence="1">VOC domain-containing protein</fullName>
    </recommendedName>
</protein>
<dbReference type="PANTHER" id="PTHR36113:SF1">
    <property type="entry name" value="GLYOXALASE_BLEOMYCIN RESISTANCE PROTEIN_DIOXYGENASE"/>
    <property type="match status" value="1"/>
</dbReference>
<gene>
    <name evidence="2" type="ORF">KL86DYS1_31455</name>
</gene>
<evidence type="ECO:0000313" key="2">
    <source>
        <dbReference type="EMBL" id="SBW06731.1"/>
    </source>
</evidence>
<sequence length="142" mass="16441">MYLWVTIIISKYIMRIEHLAIWVEDIERMREFYLKYFDTTSNEKYFNPKKNFTSYFIKFNDGGCRIELMNRPDISSNPGNRGLIMGNTHFAITVGSKEAVNELTELLRKDGHTIEGEPRTSGDGYYESVISDPEGNIVEIIA</sequence>
<name>A0A212K4U3_9BACT</name>
<evidence type="ECO:0000259" key="1">
    <source>
        <dbReference type="PROSITE" id="PS51819"/>
    </source>
</evidence>
<dbReference type="PANTHER" id="PTHR36113">
    <property type="entry name" value="LYASE, PUTATIVE-RELATED-RELATED"/>
    <property type="match status" value="1"/>
</dbReference>
<dbReference type="SUPFAM" id="SSF54593">
    <property type="entry name" value="Glyoxalase/Bleomycin resistance protein/Dihydroxybiphenyl dioxygenase"/>
    <property type="match status" value="1"/>
</dbReference>
<dbReference type="InterPro" id="IPR051332">
    <property type="entry name" value="Fosfomycin_Res_Enzymes"/>
</dbReference>
<accession>A0A212K4U3</accession>
<dbReference type="InterPro" id="IPR037523">
    <property type="entry name" value="VOC_core"/>
</dbReference>
<proteinExistence type="predicted"/>
<dbReference type="InterPro" id="IPR004360">
    <property type="entry name" value="Glyas_Fos-R_dOase_dom"/>
</dbReference>
<dbReference type="AlphaFoldDB" id="A0A212K4U3"/>
<dbReference type="Gene3D" id="3.10.180.10">
    <property type="entry name" value="2,3-Dihydroxybiphenyl 1,2-Dioxygenase, domain 1"/>
    <property type="match status" value="1"/>
</dbReference>
<dbReference type="EMBL" id="FLUM01000003">
    <property type="protein sequence ID" value="SBW06731.1"/>
    <property type="molecule type" value="Genomic_DNA"/>
</dbReference>